<protein>
    <submittedName>
        <fullName evidence="2">Uncharacterized protein</fullName>
    </submittedName>
</protein>
<dbReference type="AlphaFoldDB" id="A0AAN8G2M0"/>
<gene>
    <name evidence="2" type="ORF">GCK32_001527</name>
</gene>
<comment type="caution">
    <text evidence="2">The sequence shown here is derived from an EMBL/GenBank/DDBJ whole genome shotgun (WGS) entry which is preliminary data.</text>
</comment>
<dbReference type="EMBL" id="WIXE01013157">
    <property type="protein sequence ID" value="KAK5975338.1"/>
    <property type="molecule type" value="Genomic_DNA"/>
</dbReference>
<accession>A0AAN8G2M0</accession>
<reference evidence="2 3" key="1">
    <citation type="submission" date="2019-10" db="EMBL/GenBank/DDBJ databases">
        <title>Assembly and Annotation for the nematode Trichostrongylus colubriformis.</title>
        <authorList>
            <person name="Martin J."/>
        </authorList>
    </citation>
    <scope>NUCLEOTIDE SEQUENCE [LARGE SCALE GENOMIC DNA]</scope>
    <source>
        <strain evidence="2">G859</strain>
        <tissue evidence="2">Whole worm</tissue>
    </source>
</reference>
<dbReference type="Proteomes" id="UP001331761">
    <property type="component" value="Unassembled WGS sequence"/>
</dbReference>
<proteinExistence type="predicted"/>
<organism evidence="2 3">
    <name type="scientific">Trichostrongylus colubriformis</name>
    <name type="common">Black scour worm</name>
    <dbReference type="NCBI Taxonomy" id="6319"/>
    <lineage>
        <taxon>Eukaryota</taxon>
        <taxon>Metazoa</taxon>
        <taxon>Ecdysozoa</taxon>
        <taxon>Nematoda</taxon>
        <taxon>Chromadorea</taxon>
        <taxon>Rhabditida</taxon>
        <taxon>Rhabditina</taxon>
        <taxon>Rhabditomorpha</taxon>
        <taxon>Strongyloidea</taxon>
        <taxon>Trichostrongylidae</taxon>
        <taxon>Trichostrongylus</taxon>
    </lineage>
</organism>
<name>A0AAN8G2M0_TRICO</name>
<evidence type="ECO:0000313" key="2">
    <source>
        <dbReference type="EMBL" id="KAK5975338.1"/>
    </source>
</evidence>
<evidence type="ECO:0000313" key="3">
    <source>
        <dbReference type="Proteomes" id="UP001331761"/>
    </source>
</evidence>
<evidence type="ECO:0000256" key="1">
    <source>
        <dbReference type="SAM" id="MobiDB-lite"/>
    </source>
</evidence>
<keyword evidence="3" id="KW-1185">Reference proteome</keyword>
<sequence>VYSVPSVFSLRRHRPPDNPAALDISVDLRLLWLPELNTVSTTQGSCVAQSIAWPPSASRPKSKEPGSSVDSAVGC</sequence>
<feature type="region of interest" description="Disordered" evidence="1">
    <location>
        <begin position="53"/>
        <end position="75"/>
    </location>
</feature>
<feature type="non-terminal residue" evidence="2">
    <location>
        <position position="1"/>
    </location>
</feature>